<comment type="similarity">
    <text evidence="4 13">Belongs to the polysaccharide lyase 3 family.</text>
</comment>
<evidence type="ECO:0000256" key="10">
    <source>
        <dbReference type="ARBA" id="ARBA00023277"/>
    </source>
</evidence>
<keyword evidence="6 13" id="KW-0964">Secreted</keyword>
<dbReference type="EC" id="4.2.2.2" evidence="5 13"/>
<keyword evidence="11" id="KW-0624">Polysaccharide degradation</keyword>
<evidence type="ECO:0000256" key="1">
    <source>
        <dbReference type="ARBA" id="ARBA00000695"/>
    </source>
</evidence>
<dbReference type="OrthoDB" id="441042at2759"/>
<evidence type="ECO:0000256" key="6">
    <source>
        <dbReference type="ARBA" id="ARBA00022525"/>
    </source>
</evidence>
<evidence type="ECO:0000256" key="8">
    <source>
        <dbReference type="ARBA" id="ARBA00022837"/>
    </source>
</evidence>
<evidence type="ECO:0000256" key="3">
    <source>
        <dbReference type="ARBA" id="ARBA00004613"/>
    </source>
</evidence>
<evidence type="ECO:0000256" key="4">
    <source>
        <dbReference type="ARBA" id="ARBA00006463"/>
    </source>
</evidence>
<evidence type="ECO:0000256" key="11">
    <source>
        <dbReference type="ARBA" id="ARBA00023326"/>
    </source>
</evidence>
<dbReference type="KEGG" id="pfy:PFICI_10534"/>
<dbReference type="EMBL" id="KI912115">
    <property type="protein sequence ID" value="ETS78472.1"/>
    <property type="molecule type" value="Genomic_DNA"/>
</dbReference>
<keyword evidence="7 13" id="KW-0732">Signal</keyword>
<evidence type="ECO:0000256" key="9">
    <source>
        <dbReference type="ARBA" id="ARBA00023239"/>
    </source>
</evidence>
<comment type="subcellular location">
    <subcellularLocation>
        <location evidence="3 13">Secreted</location>
    </subcellularLocation>
</comment>
<comment type="catalytic activity">
    <reaction evidence="1 13">
        <text>Eliminative cleavage of (1-&gt;4)-alpha-D-galacturonan to give oligosaccharides with 4-deoxy-alpha-D-galact-4-enuronosyl groups at their non-reducing ends.</text>
        <dbReference type="EC" id="4.2.2.2"/>
    </reaction>
</comment>
<keyword evidence="15" id="KW-1185">Reference proteome</keyword>
<dbReference type="OMA" id="CDEQHAR"/>
<accession>W3WZB4</accession>
<dbReference type="GO" id="GO:0045490">
    <property type="term" value="P:pectin catabolic process"/>
    <property type="evidence" value="ECO:0007669"/>
    <property type="project" value="TreeGrafter"/>
</dbReference>
<dbReference type="InterPro" id="IPR012334">
    <property type="entry name" value="Pectin_lyas_fold"/>
</dbReference>
<dbReference type="PANTHER" id="PTHR33407">
    <property type="entry name" value="PECTATE LYASE F-RELATED"/>
    <property type="match status" value="1"/>
</dbReference>
<keyword evidence="9 13" id="KW-0456">Lyase</keyword>
<dbReference type="PANTHER" id="PTHR33407:SF8">
    <property type="entry name" value="PECTATE LYASE E"/>
    <property type="match status" value="1"/>
</dbReference>
<evidence type="ECO:0000256" key="5">
    <source>
        <dbReference type="ARBA" id="ARBA00012272"/>
    </source>
</evidence>
<organism evidence="14 15">
    <name type="scientific">Pestalotiopsis fici (strain W106-1 / CGMCC3.15140)</name>
    <dbReference type="NCBI Taxonomy" id="1229662"/>
    <lineage>
        <taxon>Eukaryota</taxon>
        <taxon>Fungi</taxon>
        <taxon>Dikarya</taxon>
        <taxon>Ascomycota</taxon>
        <taxon>Pezizomycotina</taxon>
        <taxon>Sordariomycetes</taxon>
        <taxon>Xylariomycetidae</taxon>
        <taxon>Amphisphaeriales</taxon>
        <taxon>Sporocadaceae</taxon>
        <taxon>Pestalotiopsis</taxon>
    </lineage>
</organism>
<dbReference type="InterPro" id="IPR004898">
    <property type="entry name" value="Pectate_lyase_PlyH/PlyE-like"/>
</dbReference>
<dbReference type="Pfam" id="PF03211">
    <property type="entry name" value="Pectate_lyase"/>
    <property type="match status" value="1"/>
</dbReference>
<comment type="function">
    <text evidence="12 13">Pectinolytic enzyme consist of four classes of enzymes: pectin lyase, polygalacturonase, pectin methylesterase and rhamnogalacturonase. Among pectinolytic enzymes, pectin lyase is the most important in depolymerization of pectin, since it cleaves internal glycosidic bonds of highly methylated pectins. Favors pectate, the anion, over pectin, the methyl ester.</text>
</comment>
<dbReference type="GO" id="GO:0005576">
    <property type="term" value="C:extracellular region"/>
    <property type="evidence" value="ECO:0007669"/>
    <property type="project" value="UniProtKB-SubCell"/>
</dbReference>
<dbReference type="AlphaFoldDB" id="W3WZB4"/>
<dbReference type="GO" id="GO:0030570">
    <property type="term" value="F:pectate lyase activity"/>
    <property type="evidence" value="ECO:0007669"/>
    <property type="project" value="UniProtKB-UniRule"/>
</dbReference>
<dbReference type="Gene3D" id="2.160.20.10">
    <property type="entry name" value="Single-stranded right-handed beta-helix, Pectin lyase-like"/>
    <property type="match status" value="1"/>
</dbReference>
<evidence type="ECO:0000313" key="15">
    <source>
        <dbReference type="Proteomes" id="UP000030651"/>
    </source>
</evidence>
<dbReference type="InterPro" id="IPR011050">
    <property type="entry name" value="Pectin_lyase_fold/virulence"/>
</dbReference>
<dbReference type="Proteomes" id="UP000030651">
    <property type="component" value="Unassembled WGS sequence"/>
</dbReference>
<protein>
    <recommendedName>
        <fullName evidence="5 13">Pectate lyase</fullName>
        <ecNumber evidence="5 13">4.2.2.2</ecNumber>
    </recommendedName>
</protein>
<proteinExistence type="inferred from homology"/>
<dbReference type="GeneID" id="19275547"/>
<comment type="cofactor">
    <cofactor evidence="2 13">
        <name>Ca(2+)</name>
        <dbReference type="ChEBI" id="CHEBI:29108"/>
    </cofactor>
</comment>
<feature type="signal peptide" evidence="13">
    <location>
        <begin position="1"/>
        <end position="18"/>
    </location>
</feature>
<sequence>MKYTAIIAALGASTAVLATPAGNVTPNTMAALDKRASFPIPSSKGSVTYSSAKTISGTFDGGYKTYGRGVTCTGQEEGDDSDAVFILKDGATLKNAIIGKDQIEGVHCEGSCTIENVWWSAVCEDALSLKGDGNASIKGGGATGADDKVIQHNGVGTVTIDGFTVMDFGKLYRSCGNCKKMGERNVVVKNVKAYNGKTLVGINSNYGDVATITNTCATSVKKVCVEYQGTTPGNEPKEISSGISDHCVYKTLSSC</sequence>
<evidence type="ECO:0000313" key="14">
    <source>
        <dbReference type="EMBL" id="ETS78472.1"/>
    </source>
</evidence>
<dbReference type="InParanoid" id="W3WZB4"/>
<dbReference type="eggNOG" id="ENOG502QU39">
    <property type="taxonomic scope" value="Eukaryota"/>
</dbReference>
<dbReference type="RefSeq" id="XP_007837306.1">
    <property type="nucleotide sequence ID" value="XM_007839115.1"/>
</dbReference>
<evidence type="ECO:0000256" key="7">
    <source>
        <dbReference type="ARBA" id="ARBA00022729"/>
    </source>
</evidence>
<reference evidence="15" key="1">
    <citation type="journal article" date="2015" name="BMC Genomics">
        <title>Genomic and transcriptomic analysis of the endophytic fungus Pestalotiopsis fici reveals its lifestyle and high potential for synthesis of natural products.</title>
        <authorList>
            <person name="Wang X."/>
            <person name="Zhang X."/>
            <person name="Liu L."/>
            <person name="Xiang M."/>
            <person name="Wang W."/>
            <person name="Sun X."/>
            <person name="Che Y."/>
            <person name="Guo L."/>
            <person name="Liu G."/>
            <person name="Guo L."/>
            <person name="Wang C."/>
            <person name="Yin W.B."/>
            <person name="Stadler M."/>
            <person name="Zhang X."/>
            <person name="Liu X."/>
        </authorList>
    </citation>
    <scope>NUCLEOTIDE SEQUENCE [LARGE SCALE GENOMIC DNA]</scope>
    <source>
        <strain evidence="15">W106-1 / CGMCC3.15140</strain>
    </source>
</reference>
<evidence type="ECO:0000256" key="2">
    <source>
        <dbReference type="ARBA" id="ARBA00001913"/>
    </source>
</evidence>
<feature type="chain" id="PRO_5025096914" description="Pectate lyase" evidence="13">
    <location>
        <begin position="19"/>
        <end position="255"/>
    </location>
</feature>
<keyword evidence="10" id="KW-0119">Carbohydrate metabolism</keyword>
<dbReference type="HOGENOM" id="CLU_044863_3_0_1"/>
<dbReference type="SUPFAM" id="SSF51126">
    <property type="entry name" value="Pectin lyase-like"/>
    <property type="match status" value="1"/>
</dbReference>
<dbReference type="STRING" id="1229662.W3WZB4"/>
<evidence type="ECO:0000256" key="13">
    <source>
        <dbReference type="RuleBase" id="RU367009"/>
    </source>
</evidence>
<name>W3WZB4_PESFW</name>
<keyword evidence="8 13" id="KW-0106">Calcium</keyword>
<evidence type="ECO:0000256" key="12">
    <source>
        <dbReference type="ARBA" id="ARBA00025679"/>
    </source>
</evidence>
<gene>
    <name evidence="14" type="ORF">PFICI_10534</name>
</gene>